<accession>A0A921S0N3</accession>
<organism evidence="2 3">
    <name type="scientific">Sorghum bicolor</name>
    <name type="common">Sorghum</name>
    <name type="synonym">Sorghum vulgare</name>
    <dbReference type="NCBI Taxonomy" id="4558"/>
    <lineage>
        <taxon>Eukaryota</taxon>
        <taxon>Viridiplantae</taxon>
        <taxon>Streptophyta</taxon>
        <taxon>Embryophyta</taxon>
        <taxon>Tracheophyta</taxon>
        <taxon>Spermatophyta</taxon>
        <taxon>Magnoliopsida</taxon>
        <taxon>Liliopsida</taxon>
        <taxon>Poales</taxon>
        <taxon>Poaceae</taxon>
        <taxon>PACMAD clade</taxon>
        <taxon>Panicoideae</taxon>
        <taxon>Andropogonodae</taxon>
        <taxon>Andropogoneae</taxon>
        <taxon>Sorghinae</taxon>
        <taxon>Sorghum</taxon>
    </lineage>
</organism>
<feature type="transmembrane region" description="Helical" evidence="1">
    <location>
        <begin position="22"/>
        <end position="46"/>
    </location>
</feature>
<evidence type="ECO:0000313" key="2">
    <source>
        <dbReference type="EMBL" id="KAG0549244.1"/>
    </source>
</evidence>
<dbReference type="Proteomes" id="UP000807115">
    <property type="component" value="Chromosome 1"/>
</dbReference>
<keyword evidence="1" id="KW-0472">Membrane</keyword>
<reference evidence="2" key="1">
    <citation type="journal article" date="2019" name="BMC Genomics">
        <title>A new reference genome for Sorghum bicolor reveals high levels of sequence similarity between sweet and grain genotypes: implications for the genetics of sugar metabolism.</title>
        <authorList>
            <person name="Cooper E.A."/>
            <person name="Brenton Z.W."/>
            <person name="Flinn B.S."/>
            <person name="Jenkins J."/>
            <person name="Shu S."/>
            <person name="Flowers D."/>
            <person name="Luo F."/>
            <person name="Wang Y."/>
            <person name="Xia P."/>
            <person name="Barry K."/>
            <person name="Daum C."/>
            <person name="Lipzen A."/>
            <person name="Yoshinaga Y."/>
            <person name="Schmutz J."/>
            <person name="Saski C."/>
            <person name="Vermerris W."/>
            <person name="Kresovich S."/>
        </authorList>
    </citation>
    <scope>NUCLEOTIDE SEQUENCE</scope>
</reference>
<keyword evidence="1" id="KW-0812">Transmembrane</keyword>
<dbReference type="EMBL" id="CM027680">
    <property type="protein sequence ID" value="KAG0549244.1"/>
    <property type="molecule type" value="Genomic_DNA"/>
</dbReference>
<evidence type="ECO:0000313" key="3">
    <source>
        <dbReference type="Proteomes" id="UP000807115"/>
    </source>
</evidence>
<dbReference type="AlphaFoldDB" id="A0A921S0N3"/>
<proteinExistence type="predicted"/>
<protein>
    <submittedName>
        <fullName evidence="2">Uncharacterized protein</fullName>
    </submittedName>
</protein>
<evidence type="ECO:0000256" key="1">
    <source>
        <dbReference type="SAM" id="Phobius"/>
    </source>
</evidence>
<name>A0A921S0N3_SORBI</name>
<comment type="caution">
    <text evidence="2">The sequence shown here is derived from an EMBL/GenBank/DDBJ whole genome shotgun (WGS) entry which is preliminary data.</text>
</comment>
<gene>
    <name evidence="2" type="ORF">BDA96_01G238500</name>
</gene>
<sequence>MPGMEDEVLQDYEFVVFEPTPFFSFQFVSFSLAAPMGCVLGFFFLLHFF</sequence>
<keyword evidence="1" id="KW-1133">Transmembrane helix</keyword>
<reference evidence="2" key="2">
    <citation type="submission" date="2020-10" db="EMBL/GenBank/DDBJ databases">
        <authorList>
            <person name="Cooper E.A."/>
            <person name="Brenton Z.W."/>
            <person name="Flinn B.S."/>
            <person name="Jenkins J."/>
            <person name="Shu S."/>
            <person name="Flowers D."/>
            <person name="Luo F."/>
            <person name="Wang Y."/>
            <person name="Xia P."/>
            <person name="Barry K."/>
            <person name="Daum C."/>
            <person name="Lipzen A."/>
            <person name="Yoshinaga Y."/>
            <person name="Schmutz J."/>
            <person name="Saski C."/>
            <person name="Vermerris W."/>
            <person name="Kresovich S."/>
        </authorList>
    </citation>
    <scope>NUCLEOTIDE SEQUENCE</scope>
</reference>